<dbReference type="PROSITE" id="PS50234">
    <property type="entry name" value="VWFA"/>
    <property type="match status" value="1"/>
</dbReference>
<evidence type="ECO:0000313" key="4">
    <source>
        <dbReference type="Proteomes" id="UP000653674"/>
    </source>
</evidence>
<dbReference type="SUPFAM" id="SSF53300">
    <property type="entry name" value="vWA-like"/>
    <property type="match status" value="1"/>
</dbReference>
<evidence type="ECO:0000256" key="1">
    <source>
        <dbReference type="SAM" id="Phobius"/>
    </source>
</evidence>
<sequence length="605" mass="63093">MVLDTSARRRNPLPLIIAVVVGLVAIIGIYLVLKPSGKGDGGGSTAARSGCVALTVAASSEKSALMGELAGRYNSSGRTFGGKCADVRIVSKASGAAMEALAAGWDAARDGGPVPQVWSPAASSWISLLRQRAASTDKGTLVSDAKPASIAQSPLVLAMPKPMAEALGWPAKQLGWSDVLGLTNDPKGWGAVGHPEWGGFRLGKTNPHFSTSGLNATVGAYFAATGRSGDLTETDLADPKVGDFVRGVEGGVVHYGDTTLTFLTNLAAADARGQGMNYISAVAVEEKSVYDYNQGNPTGDPKLAGKGQKPRVPLVAVYPKEGTLVSDNPYVVLATASDEQKAAAEDFLTYLQSPEQQKRLTDAAFRSFDGTPGSVLSQANGLLPAQKFGVLDPPASAVMAKALGAWDAQRKRARVLLVLDVSGSMGDLTSNGRSKLEVAKQAALRSVGLFAPDDEVGLWTFSTEQRGATTPYTEQVPVGTVSANAGRIQAVINGMHAEGGTALYATTRAAQQKLLASAAPDRINAVVLLTDGKNEYPKDSDLDGLLRDLDASNLENSVRVFTIAYGDKADLDTLKRISLSSRAAAYDARDAVSIDSVLVNVISNF</sequence>
<comment type="caution">
    <text evidence="3">The sequence shown here is derived from an EMBL/GenBank/DDBJ whole genome shotgun (WGS) entry which is preliminary data.</text>
</comment>
<dbReference type="GO" id="GO:0005891">
    <property type="term" value="C:voltage-gated calcium channel complex"/>
    <property type="evidence" value="ECO:0007669"/>
    <property type="project" value="TreeGrafter"/>
</dbReference>
<dbReference type="PANTHER" id="PTHR10166">
    <property type="entry name" value="VOLTAGE-DEPENDENT CALCIUM CHANNEL SUBUNIT ALPHA-2/DELTA-RELATED"/>
    <property type="match status" value="1"/>
</dbReference>
<name>A0A8J3LGI4_9ACTN</name>
<feature type="domain" description="VWFA" evidence="2">
    <location>
        <begin position="414"/>
        <end position="602"/>
    </location>
</feature>
<dbReference type="Gene3D" id="3.40.50.410">
    <property type="entry name" value="von Willebrand factor, type A domain"/>
    <property type="match status" value="1"/>
</dbReference>
<proteinExistence type="predicted"/>
<feature type="transmembrane region" description="Helical" evidence="1">
    <location>
        <begin position="12"/>
        <end position="33"/>
    </location>
</feature>
<dbReference type="InterPro" id="IPR002035">
    <property type="entry name" value="VWF_A"/>
</dbReference>
<dbReference type="PANTHER" id="PTHR10166:SF37">
    <property type="entry name" value="STOLID, ISOFORM H"/>
    <property type="match status" value="1"/>
</dbReference>
<dbReference type="SUPFAM" id="SSF53850">
    <property type="entry name" value="Periplasmic binding protein-like II"/>
    <property type="match status" value="1"/>
</dbReference>
<dbReference type="Pfam" id="PF13531">
    <property type="entry name" value="SBP_bac_11"/>
    <property type="match status" value="1"/>
</dbReference>
<keyword evidence="1" id="KW-0472">Membrane</keyword>
<organism evidence="3 4">
    <name type="scientific">Planosporangium flavigriseum</name>
    <dbReference type="NCBI Taxonomy" id="373681"/>
    <lineage>
        <taxon>Bacteria</taxon>
        <taxon>Bacillati</taxon>
        <taxon>Actinomycetota</taxon>
        <taxon>Actinomycetes</taxon>
        <taxon>Micromonosporales</taxon>
        <taxon>Micromonosporaceae</taxon>
        <taxon>Planosporangium</taxon>
    </lineage>
</organism>
<dbReference type="SMART" id="SM00327">
    <property type="entry name" value="VWA"/>
    <property type="match status" value="1"/>
</dbReference>
<keyword evidence="4" id="KW-1185">Reference proteome</keyword>
<evidence type="ECO:0000313" key="3">
    <source>
        <dbReference type="EMBL" id="GIG72923.1"/>
    </source>
</evidence>
<dbReference type="InterPro" id="IPR051173">
    <property type="entry name" value="Ca_channel_alpha-2/delta"/>
</dbReference>
<keyword evidence="1" id="KW-1133">Transmembrane helix</keyword>
<evidence type="ECO:0000259" key="2">
    <source>
        <dbReference type="PROSITE" id="PS50234"/>
    </source>
</evidence>
<dbReference type="Pfam" id="PF00092">
    <property type="entry name" value="VWA"/>
    <property type="match status" value="1"/>
</dbReference>
<dbReference type="InterPro" id="IPR036465">
    <property type="entry name" value="vWFA_dom_sf"/>
</dbReference>
<gene>
    <name evidence="3" type="ORF">Pfl04_13270</name>
</gene>
<protein>
    <submittedName>
        <fullName evidence="3">VWA domain-containing protein</fullName>
    </submittedName>
</protein>
<dbReference type="EMBL" id="BONU01000006">
    <property type="protein sequence ID" value="GIG72923.1"/>
    <property type="molecule type" value="Genomic_DNA"/>
</dbReference>
<dbReference type="RefSeq" id="WP_203981194.1">
    <property type="nucleotide sequence ID" value="NZ_BAAAQJ010000016.1"/>
</dbReference>
<accession>A0A8J3LGI4</accession>
<keyword evidence="1" id="KW-0812">Transmembrane</keyword>
<dbReference type="Proteomes" id="UP000653674">
    <property type="component" value="Unassembled WGS sequence"/>
</dbReference>
<dbReference type="AlphaFoldDB" id="A0A8J3LGI4"/>
<reference evidence="3" key="1">
    <citation type="submission" date="2021-01" db="EMBL/GenBank/DDBJ databases">
        <title>Whole genome shotgun sequence of Planosporangium flavigriseum NBRC 105377.</title>
        <authorList>
            <person name="Komaki H."/>
            <person name="Tamura T."/>
        </authorList>
    </citation>
    <scope>NUCLEOTIDE SEQUENCE</scope>
    <source>
        <strain evidence="3">NBRC 105377</strain>
    </source>
</reference>
<dbReference type="GO" id="GO:0005245">
    <property type="term" value="F:voltage-gated calcium channel activity"/>
    <property type="evidence" value="ECO:0007669"/>
    <property type="project" value="TreeGrafter"/>
</dbReference>